<dbReference type="AlphaFoldDB" id="A0A833L125"/>
<reference evidence="1 2" key="1">
    <citation type="submission" date="2019-12" db="EMBL/GenBank/DDBJ databases">
        <authorList>
            <person name="Wolfe R."/>
            <person name="Danczak R."/>
            <person name="Wilkins M."/>
        </authorList>
    </citation>
    <scope>NUCLEOTIDE SEQUENCE [LARGE SCALE GENOMIC DNA]</scope>
    <source>
        <strain evidence="1">X2_MaxBin.013</strain>
    </source>
</reference>
<dbReference type="Proteomes" id="UP000488506">
    <property type="component" value="Unassembled WGS sequence"/>
</dbReference>
<accession>A0A833L125</accession>
<gene>
    <name evidence="1" type="ORF">FD145_927</name>
</gene>
<dbReference type="EMBL" id="WPAF01000013">
    <property type="protein sequence ID" value="KAF0134073.1"/>
    <property type="molecule type" value="Genomic_DNA"/>
</dbReference>
<sequence length="412" mass="44497">MNVFKCIKRGGVILFLLTLVLAEMVNASGSIKIEKTAGTPNCSITLTSGAVLNDPLKAYNDGALKFYKTSSVPAPNQAGVPLIPNRIDSVSTATPNYVSFYFIEHDVDVTIRCFDNKNFGYGSTAYNDGKSVSQTLHLGSVISPSNQYLKTFQTDYLADSPNAPTIASVAESSLRDGDTQNQYLTLVVSVGYDQGAIPNRRMISASSPQGTSYAVEVIYPDKTKETLYTNGTISLSTKTNPKVTAGNYSFTPTAYNWYDNKAGVAKSWDTLSGTGSSSGTVTWTLKKTINTIAIPFTGLNAIEGWDFANNKPEPTRDISTINGLISQINAQIKVQNAQAKVTVIGWFDETTQKHFGLTGITYDVNGSIDKIKTKYTGAASVDEILNLATVTGRCYQVSVDEDQVKFKLTGTK</sequence>
<evidence type="ECO:0000313" key="1">
    <source>
        <dbReference type="EMBL" id="KAF0134073.1"/>
    </source>
</evidence>
<proteinExistence type="predicted"/>
<name>A0A833L125_UNCSA</name>
<protein>
    <submittedName>
        <fullName evidence="1">Uncharacterized protein</fullName>
    </submittedName>
</protein>
<evidence type="ECO:0000313" key="2">
    <source>
        <dbReference type="Proteomes" id="UP000488506"/>
    </source>
</evidence>
<comment type="caution">
    <text evidence="1">The sequence shown here is derived from an EMBL/GenBank/DDBJ whole genome shotgun (WGS) entry which is preliminary data.</text>
</comment>
<organism evidence="1 2">
    <name type="scientific">Candidatus Saganbacteria bacterium</name>
    <dbReference type="NCBI Taxonomy" id="2575572"/>
    <lineage>
        <taxon>Bacteria</taxon>
        <taxon>Bacillati</taxon>
        <taxon>Saganbacteria</taxon>
    </lineage>
</organism>